<dbReference type="AlphaFoldDB" id="A8EYX6"/>
<name>A8EYX6_RICCK</name>
<accession>A8EYX6</accession>
<dbReference type="Proteomes" id="UP000007056">
    <property type="component" value="Chromosome"/>
</dbReference>
<sequence>MFLPPTCNVTISLVTLVVKIFEPRLLAILFATSISKLAMLAEAGKFLASSFARLRLDRNAIAVIR</sequence>
<dbReference type="EMBL" id="CP000409">
    <property type="protein sequence ID" value="ABV73559.1"/>
    <property type="molecule type" value="Genomic_DNA"/>
</dbReference>
<organism evidence="1 2">
    <name type="scientific">Rickettsia canadensis (strain McKiel)</name>
    <dbReference type="NCBI Taxonomy" id="293613"/>
    <lineage>
        <taxon>Bacteria</taxon>
        <taxon>Pseudomonadati</taxon>
        <taxon>Pseudomonadota</taxon>
        <taxon>Alphaproteobacteria</taxon>
        <taxon>Rickettsiales</taxon>
        <taxon>Rickettsiaceae</taxon>
        <taxon>Rickettsieae</taxon>
        <taxon>Rickettsia</taxon>
        <taxon>belli group</taxon>
    </lineage>
</organism>
<evidence type="ECO:0000313" key="2">
    <source>
        <dbReference type="Proteomes" id="UP000007056"/>
    </source>
</evidence>
<protein>
    <submittedName>
        <fullName evidence="1">Uncharacterized protein</fullName>
    </submittedName>
</protein>
<dbReference type="HOGENOM" id="CLU_2847046_0_0_5"/>
<dbReference type="KEGG" id="rcm:A1E_03120"/>
<gene>
    <name evidence="1" type="ordered locus">A1E_03120</name>
</gene>
<proteinExistence type="predicted"/>
<reference evidence="2" key="1">
    <citation type="submission" date="2007-09" db="EMBL/GenBank/DDBJ databases">
        <title>Complete genome sequence of Rickettsia canadensis.</title>
        <authorList>
            <person name="Madan A."/>
            <person name="Fahey J."/>
            <person name="Helton E."/>
            <person name="Ketteman M."/>
            <person name="Madan A."/>
            <person name="Rodrigues S."/>
            <person name="Sanchez A."/>
            <person name="Whiting M."/>
            <person name="Dasch G."/>
            <person name="Eremeeva M."/>
        </authorList>
    </citation>
    <scope>NUCLEOTIDE SEQUENCE [LARGE SCALE GENOMIC DNA]</scope>
    <source>
        <strain evidence="2">McKiel</strain>
    </source>
</reference>
<evidence type="ECO:0000313" key="1">
    <source>
        <dbReference type="EMBL" id="ABV73559.1"/>
    </source>
</evidence>